<dbReference type="OMA" id="QIRCTAN"/>
<feature type="domain" description="Ig-like" evidence="2">
    <location>
        <begin position="16"/>
        <end position="110"/>
    </location>
</feature>
<reference evidence="3 4" key="1">
    <citation type="journal article" date="2020" name="Cell">
        <title>Large-Scale Comparative Analyses of Tick Genomes Elucidate Their Genetic Diversity and Vector Capacities.</title>
        <authorList>
            <consortium name="Tick Genome and Microbiome Consortium (TIGMIC)"/>
            <person name="Jia N."/>
            <person name="Wang J."/>
            <person name="Shi W."/>
            <person name="Du L."/>
            <person name="Sun Y."/>
            <person name="Zhan W."/>
            <person name="Jiang J.F."/>
            <person name="Wang Q."/>
            <person name="Zhang B."/>
            <person name="Ji P."/>
            <person name="Bell-Sakyi L."/>
            <person name="Cui X.M."/>
            <person name="Yuan T.T."/>
            <person name="Jiang B.G."/>
            <person name="Yang W.F."/>
            <person name="Lam T.T."/>
            <person name="Chang Q.C."/>
            <person name="Ding S.J."/>
            <person name="Wang X.J."/>
            <person name="Zhu J.G."/>
            <person name="Ruan X.D."/>
            <person name="Zhao L."/>
            <person name="Wei J.T."/>
            <person name="Ye R.Z."/>
            <person name="Que T.C."/>
            <person name="Du C.H."/>
            <person name="Zhou Y.H."/>
            <person name="Cheng J.X."/>
            <person name="Dai P.F."/>
            <person name="Guo W.B."/>
            <person name="Han X.H."/>
            <person name="Huang E.J."/>
            <person name="Li L.F."/>
            <person name="Wei W."/>
            <person name="Gao Y.C."/>
            <person name="Liu J.Z."/>
            <person name="Shao H.Z."/>
            <person name="Wang X."/>
            <person name="Wang C.C."/>
            <person name="Yang T.C."/>
            <person name="Huo Q.B."/>
            <person name="Li W."/>
            <person name="Chen H.Y."/>
            <person name="Chen S.E."/>
            <person name="Zhou L.G."/>
            <person name="Ni X.B."/>
            <person name="Tian J.H."/>
            <person name="Sheng Y."/>
            <person name="Liu T."/>
            <person name="Pan Y.S."/>
            <person name="Xia L.Y."/>
            <person name="Li J."/>
            <person name="Zhao F."/>
            <person name="Cao W.C."/>
        </authorList>
    </citation>
    <scope>NUCLEOTIDE SEQUENCE [LARGE SCALE GENOMIC DNA]</scope>
    <source>
        <strain evidence="3">HaeL-2018</strain>
    </source>
</reference>
<evidence type="ECO:0000313" key="4">
    <source>
        <dbReference type="Proteomes" id="UP000821853"/>
    </source>
</evidence>
<keyword evidence="4" id="KW-1185">Reference proteome</keyword>
<comment type="caution">
    <text evidence="3">The sequence shown here is derived from an EMBL/GenBank/DDBJ whole genome shotgun (WGS) entry which is preliminary data.</text>
</comment>
<evidence type="ECO:0000259" key="2">
    <source>
        <dbReference type="PROSITE" id="PS50835"/>
    </source>
</evidence>
<name>A0A9J6FRM1_HAELO</name>
<keyword evidence="1" id="KW-0393">Immunoglobulin domain</keyword>
<dbReference type="SUPFAM" id="SSF48726">
    <property type="entry name" value="Immunoglobulin"/>
    <property type="match status" value="2"/>
</dbReference>
<evidence type="ECO:0000256" key="1">
    <source>
        <dbReference type="ARBA" id="ARBA00023319"/>
    </source>
</evidence>
<dbReference type="VEuPathDB" id="VectorBase:HLOH_054303"/>
<gene>
    <name evidence="3" type="ORF">HPB48_004377</name>
</gene>
<dbReference type="Gene3D" id="2.60.40.10">
    <property type="entry name" value="Immunoglobulins"/>
    <property type="match status" value="2"/>
</dbReference>
<protein>
    <recommendedName>
        <fullName evidence="2">Ig-like domain-containing protein</fullName>
    </recommendedName>
</protein>
<accession>A0A9J6FRM1</accession>
<dbReference type="InterPro" id="IPR036179">
    <property type="entry name" value="Ig-like_dom_sf"/>
</dbReference>
<organism evidence="3 4">
    <name type="scientific">Haemaphysalis longicornis</name>
    <name type="common">Bush tick</name>
    <dbReference type="NCBI Taxonomy" id="44386"/>
    <lineage>
        <taxon>Eukaryota</taxon>
        <taxon>Metazoa</taxon>
        <taxon>Ecdysozoa</taxon>
        <taxon>Arthropoda</taxon>
        <taxon>Chelicerata</taxon>
        <taxon>Arachnida</taxon>
        <taxon>Acari</taxon>
        <taxon>Parasitiformes</taxon>
        <taxon>Ixodida</taxon>
        <taxon>Ixodoidea</taxon>
        <taxon>Ixodidae</taxon>
        <taxon>Haemaphysalinae</taxon>
        <taxon>Haemaphysalis</taxon>
    </lineage>
</organism>
<dbReference type="InterPro" id="IPR013783">
    <property type="entry name" value="Ig-like_fold"/>
</dbReference>
<dbReference type="InterPro" id="IPR007110">
    <property type="entry name" value="Ig-like_dom"/>
</dbReference>
<dbReference type="PANTHER" id="PTHR10075">
    <property type="entry name" value="BASIGIN RELATED"/>
    <property type="match status" value="1"/>
</dbReference>
<proteinExistence type="predicted"/>
<dbReference type="EMBL" id="JABSTR010000004">
    <property type="protein sequence ID" value="KAH9368878.1"/>
    <property type="molecule type" value="Genomic_DNA"/>
</dbReference>
<dbReference type="OrthoDB" id="5969272at2759"/>
<dbReference type="Proteomes" id="UP000821853">
    <property type="component" value="Chromosome 2"/>
</dbReference>
<dbReference type="AlphaFoldDB" id="A0A9J6FRM1"/>
<dbReference type="PANTHER" id="PTHR10075:SF14">
    <property type="entry name" value="CELL ADHESION MOLECULE DSCAM2-RELATED"/>
    <property type="match status" value="1"/>
</dbReference>
<dbReference type="PROSITE" id="PS50835">
    <property type="entry name" value="IG_LIKE"/>
    <property type="match status" value="1"/>
</dbReference>
<evidence type="ECO:0000313" key="3">
    <source>
        <dbReference type="EMBL" id="KAH9368878.1"/>
    </source>
</evidence>
<sequence>MLAPRPARSSPQGLGPRLLDPLPAELRFSNSTGASLNCGALGQPAPRISWLREGAELVPLEGLLVVLPNGTLHFPPFPASQFRQDVHGTTYRCRAANLFGAVLSPEVRVRAVVEQYYEVQVYDEFTIAGNTAVLRCHVPSFVRDDVVVVSWEQKQAEKTTVVTNGLDSAFAFLFRQIISWLCLRTCLFRSAEKGPRRCAASTAGWRWIASLTE</sequence>